<feature type="transmembrane region" description="Helical" evidence="2">
    <location>
        <begin position="43"/>
        <end position="64"/>
    </location>
</feature>
<keyword evidence="2" id="KW-1133">Transmembrane helix</keyword>
<accession>A0A1M2W761</accession>
<evidence type="ECO:0000256" key="2">
    <source>
        <dbReference type="SAM" id="Phobius"/>
    </source>
</evidence>
<evidence type="ECO:0000313" key="3">
    <source>
        <dbReference type="EMBL" id="OJT15687.1"/>
    </source>
</evidence>
<feature type="region of interest" description="Disordered" evidence="1">
    <location>
        <begin position="181"/>
        <end position="263"/>
    </location>
</feature>
<comment type="caution">
    <text evidence="3">The sequence shown here is derived from an EMBL/GenBank/DDBJ whole genome shotgun (WGS) entry which is preliminary data.</text>
</comment>
<evidence type="ECO:0000313" key="4">
    <source>
        <dbReference type="Proteomes" id="UP000184267"/>
    </source>
</evidence>
<gene>
    <name evidence="3" type="ORF">TRAPUB_5065</name>
</gene>
<dbReference type="EMBL" id="MNAD01000141">
    <property type="protein sequence ID" value="OJT15687.1"/>
    <property type="molecule type" value="Genomic_DNA"/>
</dbReference>
<dbReference type="AlphaFoldDB" id="A0A1M2W761"/>
<sequence length="263" mass="28128">MTWLQIVRLVALGFSVFAGILVLSLGAHLTALSEKYFGGFDNFSAFGIAVGVLTVLTVPVMLVVDFLRTGAFTSMVLVELIWISILWVLWLTEGALTANDTSTVFQTCDFVSNILNQACNETRAIEAFAFITWLVREYPVICPDIAIPLTLAYPVLAYTITLLTVALLNASRGAPMWTSSVKQHPSVVPSPNPNPALPLVAPQPQQPQPQPQPQMQMYSAVPGAPSPAPPPSAQGYFPPQAQGSPAVTYASSATAGHNAHPQV</sequence>
<evidence type="ECO:0008006" key="5">
    <source>
        <dbReference type="Google" id="ProtNLM"/>
    </source>
</evidence>
<feature type="compositionally biased region" description="Low complexity" evidence="1">
    <location>
        <begin position="213"/>
        <end position="223"/>
    </location>
</feature>
<organism evidence="3 4">
    <name type="scientific">Trametes pubescens</name>
    <name type="common">White-rot fungus</name>
    <dbReference type="NCBI Taxonomy" id="154538"/>
    <lineage>
        <taxon>Eukaryota</taxon>
        <taxon>Fungi</taxon>
        <taxon>Dikarya</taxon>
        <taxon>Basidiomycota</taxon>
        <taxon>Agaricomycotina</taxon>
        <taxon>Agaricomycetes</taxon>
        <taxon>Polyporales</taxon>
        <taxon>Polyporaceae</taxon>
        <taxon>Trametes</taxon>
    </lineage>
</organism>
<dbReference type="STRING" id="154538.A0A1M2W761"/>
<feature type="transmembrane region" description="Helical" evidence="2">
    <location>
        <begin position="9"/>
        <end position="31"/>
    </location>
</feature>
<feature type="transmembrane region" description="Helical" evidence="2">
    <location>
        <begin position="71"/>
        <end position="90"/>
    </location>
</feature>
<keyword evidence="2" id="KW-0472">Membrane</keyword>
<dbReference type="OMA" id="VWLSILW"/>
<feature type="transmembrane region" description="Helical" evidence="2">
    <location>
        <begin position="145"/>
        <end position="168"/>
    </location>
</feature>
<dbReference type="OrthoDB" id="3364107at2759"/>
<keyword evidence="4" id="KW-1185">Reference proteome</keyword>
<evidence type="ECO:0000256" key="1">
    <source>
        <dbReference type="SAM" id="MobiDB-lite"/>
    </source>
</evidence>
<name>A0A1M2W761_TRAPU</name>
<keyword evidence="2" id="KW-0812">Transmembrane</keyword>
<dbReference type="Proteomes" id="UP000184267">
    <property type="component" value="Unassembled WGS sequence"/>
</dbReference>
<protein>
    <recommendedName>
        <fullName evidence="5">MARVEL domain-containing protein</fullName>
    </recommendedName>
</protein>
<reference evidence="3 4" key="1">
    <citation type="submission" date="2016-10" db="EMBL/GenBank/DDBJ databases">
        <title>Genome sequence of the basidiomycete white-rot fungus Trametes pubescens.</title>
        <authorList>
            <person name="Makela M.R."/>
            <person name="Granchi Z."/>
            <person name="Peng M."/>
            <person name="De Vries R.P."/>
            <person name="Grigoriev I."/>
            <person name="Riley R."/>
            <person name="Hilden K."/>
        </authorList>
    </citation>
    <scope>NUCLEOTIDE SEQUENCE [LARGE SCALE GENOMIC DNA]</scope>
    <source>
        <strain evidence="3 4">FBCC735</strain>
    </source>
</reference>
<feature type="compositionally biased region" description="Polar residues" evidence="1">
    <location>
        <begin position="241"/>
        <end position="255"/>
    </location>
</feature>
<proteinExistence type="predicted"/>